<keyword evidence="4" id="KW-0378">Hydrolase</keyword>
<dbReference type="GO" id="GO:0016020">
    <property type="term" value="C:membrane"/>
    <property type="evidence" value="ECO:0007669"/>
    <property type="project" value="UniProtKB-SubCell"/>
</dbReference>
<evidence type="ECO:0000313" key="4">
    <source>
        <dbReference type="EMBL" id="QBD76127.1"/>
    </source>
</evidence>
<dbReference type="KEGG" id="kbs:EPA93_08940"/>
<feature type="domain" description="Beta-lactamase-related" evidence="3">
    <location>
        <begin position="18"/>
        <end position="314"/>
    </location>
</feature>
<dbReference type="InterPro" id="IPR012338">
    <property type="entry name" value="Beta-lactam/transpept-like"/>
</dbReference>
<evidence type="ECO:0000259" key="3">
    <source>
        <dbReference type="Pfam" id="PF00144"/>
    </source>
</evidence>
<proteinExistence type="predicted"/>
<dbReference type="AlphaFoldDB" id="A0A4P6JLJ8"/>
<dbReference type="Proteomes" id="UP000290365">
    <property type="component" value="Chromosome"/>
</dbReference>
<dbReference type="InterPro" id="IPR001466">
    <property type="entry name" value="Beta-lactam-related"/>
</dbReference>
<dbReference type="RefSeq" id="WP_129886722.1">
    <property type="nucleotide sequence ID" value="NZ_CP035758.1"/>
</dbReference>
<dbReference type="PANTHER" id="PTHR46825">
    <property type="entry name" value="D-ALANYL-D-ALANINE-CARBOXYPEPTIDASE/ENDOPEPTIDASE AMPH"/>
    <property type="match status" value="1"/>
</dbReference>
<dbReference type="GO" id="GO:0016787">
    <property type="term" value="F:hydrolase activity"/>
    <property type="evidence" value="ECO:0007669"/>
    <property type="project" value="UniProtKB-KW"/>
</dbReference>
<reference evidence="4 5" key="1">
    <citation type="submission" date="2019-01" db="EMBL/GenBank/DDBJ databases">
        <title>Ktedonosporobacter rubrisoli SCAWS-G2.</title>
        <authorList>
            <person name="Huang Y."/>
            <person name="Yan B."/>
        </authorList>
    </citation>
    <scope>NUCLEOTIDE SEQUENCE [LARGE SCALE GENOMIC DNA]</scope>
    <source>
        <strain evidence="4 5">SCAWS-G2</strain>
    </source>
</reference>
<dbReference type="PANTHER" id="PTHR46825:SF11">
    <property type="entry name" value="PENICILLIN-BINDING PROTEIN 4"/>
    <property type="match status" value="1"/>
</dbReference>
<dbReference type="InterPro" id="IPR050491">
    <property type="entry name" value="AmpC-like"/>
</dbReference>
<protein>
    <submittedName>
        <fullName evidence="4">Class A beta-lactamase-related serine hydrolase</fullName>
    </submittedName>
</protein>
<comment type="subcellular location">
    <subcellularLocation>
        <location evidence="1">Membrane</location>
    </subcellularLocation>
</comment>
<dbReference type="SUPFAM" id="SSF56601">
    <property type="entry name" value="beta-lactamase/transpeptidase-like"/>
    <property type="match status" value="1"/>
</dbReference>
<dbReference type="OrthoDB" id="9803467at2"/>
<accession>A0A4P6JLJ8</accession>
<evidence type="ECO:0000256" key="2">
    <source>
        <dbReference type="ARBA" id="ARBA00023136"/>
    </source>
</evidence>
<keyword evidence="2" id="KW-0472">Membrane</keyword>
<evidence type="ECO:0000313" key="5">
    <source>
        <dbReference type="Proteomes" id="UP000290365"/>
    </source>
</evidence>
<sequence>MVSQKELTSVFASLAQEHDLSGSVLISQGGEVIFEKAYGYASRQLKVPNVLQTKFHIASMSKMFIAMAALILYEQGLLELQERPATYLPALAALDEKITLHHLLSHTSGLEEIYDISNLHFEMHKLKNEKGELLNYLLKLPQLFRPGEGWHYSSTGYILMGYLMEKVTGLAFGELMKRYVLTPLSMTDTGHDLPRRINPGRAYGHTVKNGELSNADNDRLSLFEEAPGELYSTVQDLKKWCDAMFDCPLVSPQTLKLMFTPYGQVNPPLHYGYGWFLGPHFRMHGGATAGFLARIKQYPAQKVSIVLLFNSDHMSLDVILDALDPLIDG</sequence>
<evidence type="ECO:0000256" key="1">
    <source>
        <dbReference type="ARBA" id="ARBA00004370"/>
    </source>
</evidence>
<name>A0A4P6JLJ8_KTERU</name>
<keyword evidence="5" id="KW-1185">Reference proteome</keyword>
<dbReference type="EMBL" id="CP035758">
    <property type="protein sequence ID" value="QBD76127.1"/>
    <property type="molecule type" value="Genomic_DNA"/>
</dbReference>
<dbReference type="Gene3D" id="3.40.710.10">
    <property type="entry name" value="DD-peptidase/beta-lactamase superfamily"/>
    <property type="match status" value="1"/>
</dbReference>
<organism evidence="4 5">
    <name type="scientific">Ktedonosporobacter rubrisoli</name>
    <dbReference type="NCBI Taxonomy" id="2509675"/>
    <lineage>
        <taxon>Bacteria</taxon>
        <taxon>Bacillati</taxon>
        <taxon>Chloroflexota</taxon>
        <taxon>Ktedonobacteria</taxon>
        <taxon>Ktedonobacterales</taxon>
        <taxon>Ktedonosporobacteraceae</taxon>
        <taxon>Ktedonosporobacter</taxon>
    </lineage>
</organism>
<dbReference type="Pfam" id="PF00144">
    <property type="entry name" value="Beta-lactamase"/>
    <property type="match status" value="1"/>
</dbReference>
<gene>
    <name evidence="4" type="ORF">EPA93_08940</name>
</gene>